<evidence type="ECO:0000313" key="2">
    <source>
        <dbReference type="Proteomes" id="UP000828941"/>
    </source>
</evidence>
<accession>A0ACB9PXF2</accession>
<comment type="caution">
    <text evidence="1">The sequence shown here is derived from an EMBL/GenBank/DDBJ whole genome shotgun (WGS) entry which is preliminary data.</text>
</comment>
<sequence length="233" mass="27163">MTTLELCGSNLKILPECIQACKNLQLLNLNNCKQLREIRGIPPNMEELSAINCTSLVPSVLNLLLNQNMHSCSGKKFTLPGTRIPEWVDHNGKGASLSFWFRNDFPNIALFGIGGPNSNRHECRVSINGHVLNIGSFNYHWSCKKDTEHIYLYDRPHLYNMDYPQDQWNHAEISYEFKMLELGRWTKPLPKETWVYIYDKARIKRDILFTNPNLNLNPEPSKEHLERKYQFLD</sequence>
<dbReference type="Proteomes" id="UP000828941">
    <property type="component" value="Chromosome 2"/>
</dbReference>
<name>A0ACB9PXF2_BAUVA</name>
<proteinExistence type="predicted"/>
<organism evidence="1 2">
    <name type="scientific">Bauhinia variegata</name>
    <name type="common">Purple orchid tree</name>
    <name type="synonym">Phanera variegata</name>
    <dbReference type="NCBI Taxonomy" id="167791"/>
    <lineage>
        <taxon>Eukaryota</taxon>
        <taxon>Viridiplantae</taxon>
        <taxon>Streptophyta</taxon>
        <taxon>Embryophyta</taxon>
        <taxon>Tracheophyta</taxon>
        <taxon>Spermatophyta</taxon>
        <taxon>Magnoliopsida</taxon>
        <taxon>eudicotyledons</taxon>
        <taxon>Gunneridae</taxon>
        <taxon>Pentapetalae</taxon>
        <taxon>rosids</taxon>
        <taxon>fabids</taxon>
        <taxon>Fabales</taxon>
        <taxon>Fabaceae</taxon>
        <taxon>Cercidoideae</taxon>
        <taxon>Cercideae</taxon>
        <taxon>Bauhiniinae</taxon>
        <taxon>Bauhinia</taxon>
    </lineage>
</organism>
<evidence type="ECO:0000313" key="1">
    <source>
        <dbReference type="EMBL" id="KAI4353226.1"/>
    </source>
</evidence>
<reference evidence="1 2" key="1">
    <citation type="journal article" date="2022" name="DNA Res.">
        <title>Chromosomal-level genome assembly of the orchid tree Bauhinia variegata (Leguminosae; Cercidoideae) supports the allotetraploid origin hypothesis of Bauhinia.</title>
        <authorList>
            <person name="Zhong Y."/>
            <person name="Chen Y."/>
            <person name="Zheng D."/>
            <person name="Pang J."/>
            <person name="Liu Y."/>
            <person name="Luo S."/>
            <person name="Meng S."/>
            <person name="Qian L."/>
            <person name="Wei D."/>
            <person name="Dai S."/>
            <person name="Zhou R."/>
        </authorList>
    </citation>
    <scope>NUCLEOTIDE SEQUENCE [LARGE SCALE GENOMIC DNA]</scope>
    <source>
        <strain evidence="1">BV-YZ2020</strain>
    </source>
</reference>
<keyword evidence="2" id="KW-1185">Reference proteome</keyword>
<protein>
    <submittedName>
        <fullName evidence="1">Uncharacterized protein</fullName>
    </submittedName>
</protein>
<dbReference type="EMBL" id="CM039427">
    <property type="protein sequence ID" value="KAI4353226.1"/>
    <property type="molecule type" value="Genomic_DNA"/>
</dbReference>
<gene>
    <name evidence="1" type="ORF">L6164_002192</name>
</gene>